<evidence type="ECO:0000313" key="8">
    <source>
        <dbReference type="Proteomes" id="UP000283587"/>
    </source>
</evidence>
<reference evidence="8" key="1">
    <citation type="submission" date="2018-09" db="EMBL/GenBank/DDBJ databases">
        <title>Paracoccus onubensis nov. sp. a moderate halophilic bacterium isolated from Gruta de las Maravillas (Aracena, Spain).</title>
        <authorList>
            <person name="Jurado V."/>
            <person name="Gutierrez-Patricio S."/>
            <person name="Gonzalez-Pimentel J.L."/>
            <person name="Miller A.Z."/>
            <person name="Laiz L."/>
            <person name="Saiz-Jimenez C."/>
        </authorList>
    </citation>
    <scope>NUCLEOTIDE SEQUENCE [LARGE SCALE GENOMIC DNA]</scope>
    <source>
        <strain evidence="8">DSM 26381</strain>
    </source>
</reference>
<dbReference type="InterPro" id="IPR036513">
    <property type="entry name" value="STAS_dom_sf"/>
</dbReference>
<feature type="transmembrane region" description="Helical" evidence="5">
    <location>
        <begin position="81"/>
        <end position="111"/>
    </location>
</feature>
<feature type="transmembrane region" description="Helical" evidence="5">
    <location>
        <begin position="123"/>
        <end position="143"/>
    </location>
</feature>
<feature type="domain" description="STAS" evidence="6">
    <location>
        <begin position="432"/>
        <end position="507"/>
    </location>
</feature>
<evidence type="ECO:0000256" key="1">
    <source>
        <dbReference type="ARBA" id="ARBA00004141"/>
    </source>
</evidence>
<dbReference type="InterPro" id="IPR011547">
    <property type="entry name" value="SLC26A/SulP_dom"/>
</dbReference>
<dbReference type="SUPFAM" id="SSF52091">
    <property type="entry name" value="SpoIIaa-like"/>
    <property type="match status" value="1"/>
</dbReference>
<comment type="caution">
    <text evidence="7">The sequence shown here is derived from an EMBL/GenBank/DDBJ whole genome shotgun (WGS) entry which is preliminary data.</text>
</comment>
<dbReference type="GO" id="GO:0055085">
    <property type="term" value="P:transmembrane transport"/>
    <property type="evidence" value="ECO:0007669"/>
    <property type="project" value="InterPro"/>
</dbReference>
<feature type="transmembrane region" description="Helical" evidence="5">
    <location>
        <begin position="396"/>
        <end position="413"/>
    </location>
</feature>
<evidence type="ECO:0000256" key="3">
    <source>
        <dbReference type="ARBA" id="ARBA00022989"/>
    </source>
</evidence>
<feature type="transmembrane region" description="Helical" evidence="5">
    <location>
        <begin position="200"/>
        <end position="223"/>
    </location>
</feature>
<feature type="transmembrane region" description="Helical" evidence="5">
    <location>
        <begin position="54"/>
        <end position="75"/>
    </location>
</feature>
<gene>
    <name evidence="7" type="ORF">D3P05_06555</name>
</gene>
<dbReference type="CDD" id="cd07042">
    <property type="entry name" value="STAS_SulP_like_sulfate_transporter"/>
    <property type="match status" value="1"/>
</dbReference>
<protein>
    <submittedName>
        <fullName evidence="7">SulP family inorganic anion transporter</fullName>
    </submittedName>
</protein>
<feature type="transmembrane region" description="Helical" evidence="5">
    <location>
        <begin position="243"/>
        <end position="266"/>
    </location>
</feature>
<proteinExistence type="predicted"/>
<sequence>MLRAQKGAIMAYRPAFLDFSFARSDLQAGLTVAIVALPLSMAIAIASGVGPDRGLVTAIVGGFLVSAMGGTRHQIGGPAGAFIVLVAACVAQIGIEGLILATLISGAMLAVLGLLRLGGTIRYVPYPVILGFTAGIAVIIAVSQLHDLLGLTLAGPEPGPLLEKLPVLWAARDSLQPASLAIALMTIALILGLQRFAPRLPSMLVAIAVVTLAGLVLPAPTVADRFGALPSGLPMPQLPDLSPALVWAALPFAASFTLLGAIESLLSGMVADQMAGTRMRADDELVGQGIANIGVALFGGFCTTGTIARTATNVRAGSSGPASGMIHAGLLLAVLVIAAPLAGAIPLAGLAGLLMLVAWKMIEWHAIAALSRISRGDAITMAVTFLTVVLRDLTEGIILGMALAGVIFIARMARETGAEPGQDQDSHDPHEMVWHLRGPVFFGSVARIEALLDRIVQHPRLLMLDMAGVPMIDSTGARMIEELAGRLSHKGTRLVVIGASARLRRKLAGLDHAADAEGARALAGS</sequence>
<name>A0A419A951_9RHOB</name>
<keyword evidence="2 5" id="KW-0812">Transmembrane</keyword>
<feature type="transmembrane region" description="Helical" evidence="5">
    <location>
        <begin position="175"/>
        <end position="193"/>
    </location>
</feature>
<dbReference type="PROSITE" id="PS50801">
    <property type="entry name" value="STAS"/>
    <property type="match status" value="1"/>
</dbReference>
<evidence type="ECO:0000259" key="6">
    <source>
        <dbReference type="PROSITE" id="PS50801"/>
    </source>
</evidence>
<keyword evidence="8" id="KW-1185">Reference proteome</keyword>
<comment type="subcellular location">
    <subcellularLocation>
        <location evidence="1">Membrane</location>
        <topology evidence="1">Multi-pass membrane protein</topology>
    </subcellularLocation>
</comment>
<feature type="transmembrane region" description="Helical" evidence="5">
    <location>
        <begin position="328"/>
        <end position="357"/>
    </location>
</feature>
<accession>A0A419A951</accession>
<dbReference type="InterPro" id="IPR001902">
    <property type="entry name" value="SLC26A/SulP_fam"/>
</dbReference>
<keyword evidence="4 5" id="KW-0472">Membrane</keyword>
<dbReference type="GO" id="GO:0016020">
    <property type="term" value="C:membrane"/>
    <property type="evidence" value="ECO:0007669"/>
    <property type="project" value="UniProtKB-SubCell"/>
</dbReference>
<evidence type="ECO:0000256" key="5">
    <source>
        <dbReference type="SAM" id="Phobius"/>
    </source>
</evidence>
<keyword evidence="3 5" id="KW-1133">Transmembrane helix</keyword>
<feature type="transmembrane region" description="Helical" evidence="5">
    <location>
        <begin position="286"/>
        <end position="308"/>
    </location>
</feature>
<dbReference type="Gene3D" id="3.30.750.24">
    <property type="entry name" value="STAS domain"/>
    <property type="match status" value="1"/>
</dbReference>
<dbReference type="Pfam" id="PF01740">
    <property type="entry name" value="STAS"/>
    <property type="match status" value="1"/>
</dbReference>
<dbReference type="Proteomes" id="UP000283587">
    <property type="component" value="Unassembled WGS sequence"/>
</dbReference>
<dbReference type="Pfam" id="PF00916">
    <property type="entry name" value="Sulfate_transp"/>
    <property type="match status" value="1"/>
</dbReference>
<organism evidence="7 8">
    <name type="scientific">Paracoccus siganidrum</name>
    <dbReference type="NCBI Taxonomy" id="1276757"/>
    <lineage>
        <taxon>Bacteria</taxon>
        <taxon>Pseudomonadati</taxon>
        <taxon>Pseudomonadota</taxon>
        <taxon>Alphaproteobacteria</taxon>
        <taxon>Rhodobacterales</taxon>
        <taxon>Paracoccaceae</taxon>
        <taxon>Paracoccus</taxon>
    </lineage>
</organism>
<dbReference type="EMBL" id="QZEW01000022">
    <property type="protein sequence ID" value="RJL18614.1"/>
    <property type="molecule type" value="Genomic_DNA"/>
</dbReference>
<dbReference type="AlphaFoldDB" id="A0A419A951"/>
<dbReference type="PANTHER" id="PTHR11814">
    <property type="entry name" value="SULFATE TRANSPORTER"/>
    <property type="match status" value="1"/>
</dbReference>
<dbReference type="InterPro" id="IPR002645">
    <property type="entry name" value="STAS_dom"/>
</dbReference>
<evidence type="ECO:0000256" key="4">
    <source>
        <dbReference type="ARBA" id="ARBA00023136"/>
    </source>
</evidence>
<evidence type="ECO:0000256" key="2">
    <source>
        <dbReference type="ARBA" id="ARBA00022692"/>
    </source>
</evidence>
<feature type="transmembrane region" description="Helical" evidence="5">
    <location>
        <begin position="26"/>
        <end position="47"/>
    </location>
</feature>
<evidence type="ECO:0000313" key="7">
    <source>
        <dbReference type="EMBL" id="RJL18614.1"/>
    </source>
</evidence>
<dbReference type="OrthoDB" id="9769739at2"/>